<keyword evidence="5 7" id="KW-0472">Membrane</keyword>
<organism evidence="12 13">
    <name type="scientific">Emticicia aquatica</name>
    <dbReference type="NCBI Taxonomy" id="1681835"/>
    <lineage>
        <taxon>Bacteria</taxon>
        <taxon>Pseudomonadati</taxon>
        <taxon>Bacteroidota</taxon>
        <taxon>Cytophagia</taxon>
        <taxon>Cytophagales</taxon>
        <taxon>Leadbetterellaceae</taxon>
        <taxon>Emticicia</taxon>
    </lineage>
</organism>
<evidence type="ECO:0008006" key="14">
    <source>
        <dbReference type="Google" id="ProtNLM"/>
    </source>
</evidence>
<dbReference type="Pfam" id="PF10988">
    <property type="entry name" value="DUF2807"/>
    <property type="match status" value="1"/>
</dbReference>
<feature type="domain" description="Putative auto-transporter adhesin head GIN" evidence="9">
    <location>
        <begin position="654"/>
        <end position="832"/>
    </location>
</feature>
<sequence>MKKTIQINIAGMVFNIEEDAYEKLNNYLASIKQYFSSYEGSQEIVSDIEARIAEKFWTNQKSDSQPVITIEGVNDLIKSMGSVADFEAIEEEEDLKNSQQASTQEPKSANTENTYATNNNPQPSIGATNPKRLYRDVKRKALGGVLSGLAHYFNIDVVWMRIIFLFLFLGLPPINDDLGPFSGFVFLAYFVCWVVFPPNANLDEDKKVKKFYRDNDNKVLGGVCSGLAAYFGVDITVIRLLFVLGVFLFGTGFLAYIILWIVAPKAQTLTQKMEMKGEPVTLSNIETNIKESINVDKNAPENGLTKVLLFPFRLVGMVIKALGEVLKHLGPVARVVAGIVLMIFSLVMIVGVVAAVAAFFGVASGIEGTEFFDNSPFKIFTQDIHPMAGFFAFLAMFTPFLALLLTGLTLLSNRRIGNRNFWISLLGLWLAGLMGTGILATKYALNFKKKGHFEQTKNFPFTLAGKTLVLDANNNQEDNFDGMQIKDDADVNLEGYEGTDLKLEQRFEASGRTRAEAEANAKNILYNIVQKDSSLSFDQKIILPENARFRGQDLEMTLFIPFDKPFKITKSFYHSVYRHDWDNKNFDIDGDDVDKYVFVMKRDSGMICRDCPKLSEEEREALNENNYGDDDSAFDYGIFEGKGQHEKKFDLKSFDRIEAGGAFVVTVRRGDTFSIITDSDNEDELDDLDLEVHGNTLEIGHKDKFTFNRHNQTVRINITMPALQGLDISGASSVKVIGFKDKNKDLEIQLTGASKAAIDVEVRKLEFDATGASKADLRGSAEKVDLEIAGACTIDAQRMEINQVKAEASGASHASFGKVKDFNSSTSGASKISRE</sequence>
<feature type="transmembrane region" description="Helical" evidence="7">
    <location>
        <begin position="335"/>
        <end position="366"/>
    </location>
</feature>
<feature type="domain" description="Phage shock protein PspC N-terminal" evidence="8">
    <location>
        <begin position="209"/>
        <end position="266"/>
    </location>
</feature>
<evidence type="ECO:0000313" key="13">
    <source>
        <dbReference type="Proteomes" id="UP000837932"/>
    </source>
</evidence>
<evidence type="ECO:0000259" key="9">
    <source>
        <dbReference type="Pfam" id="PF10988"/>
    </source>
</evidence>
<comment type="caution">
    <text evidence="12">The sequence shown here is derived from an EMBL/GenBank/DDBJ whole genome shotgun (WGS) entry which is preliminary data.</text>
</comment>
<evidence type="ECO:0000259" key="10">
    <source>
        <dbReference type="Pfam" id="PF22571"/>
    </source>
</evidence>
<dbReference type="Pfam" id="PF22744">
    <property type="entry name" value="Toast-rack_PspC-Cterm"/>
    <property type="match status" value="1"/>
</dbReference>
<feature type="domain" description="Phage shock protein PspC N-terminal" evidence="8">
    <location>
        <begin position="131"/>
        <end position="198"/>
    </location>
</feature>
<feature type="transmembrane region" description="Helical" evidence="7">
    <location>
        <begin position="423"/>
        <end position="445"/>
    </location>
</feature>
<dbReference type="InterPro" id="IPR054319">
    <property type="entry name" value="PspC-rel_ToastRack"/>
</dbReference>
<proteinExistence type="predicted"/>
<feature type="transmembrane region" description="Helical" evidence="7">
    <location>
        <begin position="244"/>
        <end position="263"/>
    </location>
</feature>
<evidence type="ECO:0000313" key="12">
    <source>
        <dbReference type="EMBL" id="CAH0996830.1"/>
    </source>
</evidence>
<feature type="domain" description="PspC-related ToastRack" evidence="11">
    <location>
        <begin position="486"/>
        <end position="613"/>
    </location>
</feature>
<evidence type="ECO:0000256" key="4">
    <source>
        <dbReference type="ARBA" id="ARBA00022989"/>
    </source>
</evidence>
<evidence type="ECO:0000256" key="5">
    <source>
        <dbReference type="ARBA" id="ARBA00023136"/>
    </source>
</evidence>
<comment type="subcellular location">
    <subcellularLocation>
        <location evidence="1">Cell membrane</location>
        <topology evidence="1">Single-pass membrane protein</topology>
    </subcellularLocation>
</comment>
<dbReference type="Pfam" id="PF04024">
    <property type="entry name" value="PspC"/>
    <property type="match status" value="2"/>
</dbReference>
<dbReference type="InterPro" id="IPR007168">
    <property type="entry name" value="Phageshock_PspC_N"/>
</dbReference>
<feature type="transmembrane region" description="Helical" evidence="7">
    <location>
        <begin position="181"/>
        <end position="198"/>
    </location>
</feature>
<keyword evidence="3 7" id="KW-0812">Transmembrane</keyword>
<dbReference type="PANTHER" id="PTHR33885:SF3">
    <property type="entry name" value="PHAGE SHOCK PROTEIN C"/>
    <property type="match status" value="1"/>
</dbReference>
<keyword evidence="2" id="KW-1003">Cell membrane</keyword>
<dbReference type="InterPro" id="IPR021255">
    <property type="entry name" value="DUF2807"/>
</dbReference>
<keyword evidence="13" id="KW-1185">Reference proteome</keyword>
<protein>
    <recommendedName>
        <fullName evidence="14">Phage shock protein C (PspC) family protein</fullName>
    </recommendedName>
</protein>
<evidence type="ECO:0000259" key="11">
    <source>
        <dbReference type="Pfam" id="PF22744"/>
    </source>
</evidence>
<dbReference type="Proteomes" id="UP000837932">
    <property type="component" value="Unassembled WGS sequence"/>
</dbReference>
<feature type="transmembrane region" description="Helical" evidence="7">
    <location>
        <begin position="219"/>
        <end position="238"/>
    </location>
</feature>
<name>A0ABN8EYH9_9BACT</name>
<dbReference type="InterPro" id="IPR054321">
    <property type="entry name" value="PspC-rel_TM"/>
</dbReference>
<evidence type="ECO:0000256" key="1">
    <source>
        <dbReference type="ARBA" id="ARBA00004162"/>
    </source>
</evidence>
<dbReference type="RefSeq" id="WP_238807378.1">
    <property type="nucleotide sequence ID" value="NZ_CAKLPY010000002.1"/>
</dbReference>
<dbReference type="Pfam" id="PF22571">
    <property type="entry name" value="LiaI-LiaF-TM_PspC"/>
    <property type="match status" value="1"/>
</dbReference>
<reference evidence="12" key="1">
    <citation type="submission" date="2021-12" db="EMBL/GenBank/DDBJ databases">
        <authorList>
            <person name="Rodrigo-Torres L."/>
            <person name="Arahal R. D."/>
            <person name="Lucena T."/>
        </authorList>
    </citation>
    <scope>NUCLEOTIDE SEQUENCE</scope>
    <source>
        <strain evidence="12">CECT 8858</strain>
    </source>
</reference>
<keyword evidence="4 7" id="KW-1133">Transmembrane helix</keyword>
<dbReference type="EMBL" id="CAKLPY010000002">
    <property type="protein sequence ID" value="CAH0996830.1"/>
    <property type="molecule type" value="Genomic_DNA"/>
</dbReference>
<feature type="domain" description="PspC-related transmembrane region" evidence="10">
    <location>
        <begin position="308"/>
        <end position="447"/>
    </location>
</feature>
<gene>
    <name evidence="12" type="ORF">EMA8858_02965</name>
</gene>
<dbReference type="InterPro" id="IPR052027">
    <property type="entry name" value="PspC"/>
</dbReference>
<evidence type="ECO:0000256" key="7">
    <source>
        <dbReference type="SAM" id="Phobius"/>
    </source>
</evidence>
<accession>A0ABN8EYH9</accession>
<evidence type="ECO:0000256" key="3">
    <source>
        <dbReference type="ARBA" id="ARBA00022692"/>
    </source>
</evidence>
<evidence type="ECO:0000259" key="8">
    <source>
        <dbReference type="Pfam" id="PF04024"/>
    </source>
</evidence>
<evidence type="ECO:0000256" key="2">
    <source>
        <dbReference type="ARBA" id="ARBA00022475"/>
    </source>
</evidence>
<feature type="compositionally biased region" description="Polar residues" evidence="6">
    <location>
        <begin position="97"/>
        <end position="108"/>
    </location>
</feature>
<dbReference type="PANTHER" id="PTHR33885">
    <property type="entry name" value="PHAGE SHOCK PROTEIN C"/>
    <property type="match status" value="1"/>
</dbReference>
<evidence type="ECO:0000256" key="6">
    <source>
        <dbReference type="SAM" id="MobiDB-lite"/>
    </source>
</evidence>
<dbReference type="Gene3D" id="2.160.20.120">
    <property type="match status" value="1"/>
</dbReference>
<feature type="compositionally biased region" description="Low complexity" evidence="6">
    <location>
        <begin position="109"/>
        <end position="120"/>
    </location>
</feature>
<feature type="transmembrane region" description="Helical" evidence="7">
    <location>
        <begin position="386"/>
        <end position="411"/>
    </location>
</feature>
<feature type="region of interest" description="Disordered" evidence="6">
    <location>
        <begin position="93"/>
        <end position="129"/>
    </location>
</feature>
<feature type="transmembrane region" description="Helical" evidence="7">
    <location>
        <begin position="141"/>
        <end position="169"/>
    </location>
</feature>